<gene>
    <name evidence="1" type="ORF">pBS72_0730</name>
</gene>
<reference evidence="1" key="4">
    <citation type="journal article" date="2006" name="Microbiology">
        <title>The replicative polymerases PolC and DnaE are required for theta replication of the Bacillus subtilis plasmid pBS72.</title>
        <authorList>
            <person name="Titok M."/>
            <person name="Suski C."/>
            <person name="Dalmais B."/>
            <person name="Ehrlich S.D."/>
            <person name="Janniere L."/>
        </authorList>
    </citation>
    <scope>NUCLEOTIDE SEQUENCE</scope>
    <source>
        <strain evidence="1">72</strain>
        <plasmid evidence="1">pBS72</plasmid>
    </source>
</reference>
<keyword evidence="1" id="KW-0614">Plasmid</keyword>
<proteinExistence type="predicted"/>
<organism evidence="1">
    <name type="scientific">Bacillus subtilis</name>
    <dbReference type="NCBI Taxonomy" id="1423"/>
    <lineage>
        <taxon>Bacteria</taxon>
        <taxon>Bacillati</taxon>
        <taxon>Bacillota</taxon>
        <taxon>Bacilli</taxon>
        <taxon>Bacillales</taxon>
        <taxon>Bacillaceae</taxon>
        <taxon>Bacillus</taxon>
    </lineage>
</organism>
<protein>
    <submittedName>
        <fullName evidence="1">Uncharacterized protein</fullName>
    </submittedName>
</protein>
<accession>A0A1J0AKT8</accession>
<evidence type="ECO:0000313" key="1">
    <source>
        <dbReference type="EMBL" id="APB62342.1"/>
    </source>
</evidence>
<reference evidence="1" key="2">
    <citation type="journal article" date="2003" name="Plasmid">
        <title>Bacillus subtilis soil isolates: plasmid replicon analysis and construction of a new theta-replicating vector.</title>
        <authorList>
            <person name="Titok M.A."/>
            <person name="Chapuis J."/>
            <person name="Selezneva Y.V."/>
            <person name="Lagodich A.V."/>
            <person name="Prokulevich V.A."/>
            <person name="Ehrlich S.D."/>
            <person name="Janniere L."/>
        </authorList>
    </citation>
    <scope>NUCLEOTIDE SEQUENCE</scope>
    <source>
        <strain evidence="1">72</strain>
        <plasmid evidence="1">pBS72</plasmid>
    </source>
</reference>
<sequence length="267" mass="31741">MNILSKLDEITINNNDRIAETDRKYCENQFELYIAAREALQQALNIIKPAYEEEKKSTDNSLDRCYLNDYEDVKHIEKRLEEIKGQFVSKIVNHFSRRYNVSLDTHIIIEKYDLNLNHNDIIGEIFEQLEGFSFEEKAVHELIQATKNTIYNFDKKVTIKKASLSITDYVWWDSWTWSGLRISWDSKLGTFFQALSHFENGSVETLHSLKRMFEHLKEGSNKYDIFSKYEFDYKKIKSIKVFKNRKITVEFKDHALAQEFANTYLKK</sequence>
<dbReference type="EMBL" id="KX711616">
    <property type="protein sequence ID" value="APB62342.1"/>
    <property type="molecule type" value="Genomic_DNA"/>
</dbReference>
<dbReference type="AlphaFoldDB" id="A0A1J0AKT8"/>
<reference evidence="1" key="3">
    <citation type="journal article" date="2004" name="Mol. Biol. (Mosk.)">
        <title>The replication system of plasmids from Bacillus subtilis environmental isolates.</title>
        <authorList>
            <person name="Lagodich A.V."/>
            <person name="Shtaniuk Iu.V."/>
            <person name="Prozorov A.A."/>
            <person name="Titok M.A."/>
        </authorList>
    </citation>
    <scope>NUCLEOTIDE SEQUENCE</scope>
    <source>
        <strain evidence="1">72</strain>
        <plasmid evidence="1">pBS72</plasmid>
    </source>
</reference>
<dbReference type="RefSeq" id="WP_172688829.1">
    <property type="nucleotide sequence ID" value="NZ_KX711616.1"/>
</dbReference>
<reference evidence="1" key="1">
    <citation type="journal article" date="2002" name="Mikrobiologiia">
        <title>Soil strain of Bacillus subtilis harboring a large plasmid that mediates high-frequency conjugal mobilization.</title>
        <authorList>
            <person name="Lotareva O.V."/>
            <person name="Poluektova E.U."/>
            <person name="Titok M.A."/>
            <person name="Prozorov A.A."/>
        </authorList>
    </citation>
    <scope>NUCLEOTIDE SEQUENCE</scope>
    <source>
        <strain evidence="1">72</strain>
        <plasmid evidence="1">pBS72</plasmid>
    </source>
</reference>
<geneLocation type="plasmid" evidence="1">
    <name>pBS72</name>
</geneLocation>
<name>A0A1J0AKT8_BACIU</name>
<reference evidence="1" key="5">
    <citation type="submission" date="2016-08" db="EMBL/GenBank/DDBJ databases">
        <authorList>
            <person name="Satsunkevich N.E."/>
            <person name="Valentovich L.N."/>
            <person name="Kolomiets E.I."/>
            <person name="Titok M.A."/>
        </authorList>
    </citation>
    <scope>NUCLEOTIDE SEQUENCE</scope>
    <source>
        <strain evidence="1">72</strain>
        <plasmid evidence="1">pBS72</plasmid>
    </source>
</reference>